<dbReference type="RefSeq" id="WP_108996351.1">
    <property type="nucleotide sequence ID" value="NZ_BDQX01000458.1"/>
</dbReference>
<feature type="transmembrane region" description="Helical" evidence="3">
    <location>
        <begin position="295"/>
        <end position="314"/>
    </location>
</feature>
<keyword evidence="3" id="KW-0812">Transmembrane</keyword>
<keyword evidence="5" id="KW-1185">Reference proteome</keyword>
<feature type="transmembrane region" description="Helical" evidence="3">
    <location>
        <begin position="391"/>
        <end position="410"/>
    </location>
</feature>
<dbReference type="GO" id="GO:0016020">
    <property type="term" value="C:membrane"/>
    <property type="evidence" value="ECO:0007669"/>
    <property type="project" value="InterPro"/>
</dbReference>
<dbReference type="Pfam" id="PF03323">
    <property type="entry name" value="GerA"/>
    <property type="match status" value="1"/>
</dbReference>
<evidence type="ECO:0000256" key="1">
    <source>
        <dbReference type="ARBA" id="ARBA00005278"/>
    </source>
</evidence>
<protein>
    <submittedName>
        <fullName evidence="4">Spore germination protein</fullName>
    </submittedName>
</protein>
<dbReference type="InterPro" id="IPR004995">
    <property type="entry name" value="Spore_Ger"/>
</dbReference>
<dbReference type="PIRSF" id="PIRSF005690">
    <property type="entry name" value="GerBA"/>
    <property type="match status" value="1"/>
</dbReference>
<keyword evidence="3" id="KW-1133">Transmembrane helix</keyword>
<comment type="caution">
    <text evidence="4">The sequence shown here is derived from an EMBL/GenBank/DDBJ whole genome shotgun (WGS) entry which is preliminary data.</text>
</comment>
<dbReference type="GO" id="GO:0009847">
    <property type="term" value="P:spore germination"/>
    <property type="evidence" value="ECO:0007669"/>
    <property type="project" value="InterPro"/>
</dbReference>
<sequence length="498" mass="55472">MSLLAKWLRPGKDNKNATHDAESIEQQALLEQYPTLKIMQDLFADCADLIHWSWPESQLDMLYFSHLAGNEEFAREISEPFRSIAPDEMEEVLSRSQYKPALDCRSASKGILDGNVCLFHKGSAYLVSVSLPETRSISQSETETSINGPHDGFVESVLINLSLIRRRIRSTRLKALKLQVGEVSKTDVYLLYIDGLANAENVQEMKKRIELVEIDVVHDGNMLVQLIDDHPNSVFPLFQTTERTDAIASKLAGGKIVVVMDGSPSAFSAPSSFFEFFASSDDYYQRWAIGTMTRMLRFIAFVITISFTALYVSVTTFHYEMIPEDLLITITQSRSRVPFPPLYEALLMEITIELLREAGARLPTKIGQTIGIVGGIVIGQAAVQAGLTSNILIIAVASSAIASFVIPSYVMSASIRLIRFGLLLMAGLLGNFGIVMAIAIIFIHLSGLTSLKSSYLTPVAPINLKDWLDIFIRAPFSWIQERPSQTRTPNKRKTRIKQ</sequence>
<dbReference type="InterPro" id="IPR050768">
    <property type="entry name" value="UPF0353/GerABKA_families"/>
</dbReference>
<comment type="similarity">
    <text evidence="1">Belongs to the GerABKA family.</text>
</comment>
<dbReference type="PANTHER" id="PTHR22550:SF5">
    <property type="entry name" value="LEUCINE ZIPPER PROTEIN 4"/>
    <property type="match status" value="1"/>
</dbReference>
<proteinExistence type="inferred from homology"/>
<keyword evidence="2 3" id="KW-0472">Membrane</keyword>
<dbReference type="AlphaFoldDB" id="A0A2R5F608"/>
<reference evidence="4 5" key="1">
    <citation type="submission" date="2017-08" db="EMBL/GenBank/DDBJ databases">
        <title>Substantial Increase in Enzyme Production by Combined Drug-Resistance Mutations in Paenibacillus agaridevorans.</title>
        <authorList>
            <person name="Tanaka Y."/>
            <person name="Funane K."/>
            <person name="Hosaka T."/>
            <person name="Shiwa Y."/>
            <person name="Fujita N."/>
            <person name="Miyazaki T."/>
            <person name="Yoshikawa H."/>
            <person name="Murakami K."/>
            <person name="Kasahara K."/>
            <person name="Inaoka T."/>
            <person name="Hiraga Y."/>
            <person name="Ochi K."/>
        </authorList>
    </citation>
    <scope>NUCLEOTIDE SEQUENCE [LARGE SCALE GENOMIC DNA]</scope>
    <source>
        <strain evidence="4 5">T-3040</strain>
    </source>
</reference>
<evidence type="ECO:0000256" key="3">
    <source>
        <dbReference type="SAM" id="Phobius"/>
    </source>
</evidence>
<name>A0A2R5F608_9BACL</name>
<dbReference type="PANTHER" id="PTHR22550">
    <property type="entry name" value="SPORE GERMINATION PROTEIN"/>
    <property type="match status" value="1"/>
</dbReference>
<evidence type="ECO:0000313" key="4">
    <source>
        <dbReference type="EMBL" id="GBG12343.1"/>
    </source>
</evidence>
<feature type="transmembrane region" description="Helical" evidence="3">
    <location>
        <begin position="422"/>
        <end position="445"/>
    </location>
</feature>
<evidence type="ECO:0000313" key="5">
    <source>
        <dbReference type="Proteomes" id="UP000245202"/>
    </source>
</evidence>
<dbReference type="Proteomes" id="UP000245202">
    <property type="component" value="Unassembled WGS sequence"/>
</dbReference>
<evidence type="ECO:0000256" key="2">
    <source>
        <dbReference type="ARBA" id="ARBA00023136"/>
    </source>
</evidence>
<dbReference type="EMBL" id="BDQX01000458">
    <property type="protein sequence ID" value="GBG12343.1"/>
    <property type="molecule type" value="Genomic_DNA"/>
</dbReference>
<accession>A0A2R5F608</accession>
<gene>
    <name evidence="4" type="ORF">PAT3040_07217</name>
</gene>
<organism evidence="4 5">
    <name type="scientific">Paenibacillus agaridevorans</name>
    <dbReference type="NCBI Taxonomy" id="171404"/>
    <lineage>
        <taxon>Bacteria</taxon>
        <taxon>Bacillati</taxon>
        <taxon>Bacillota</taxon>
        <taxon>Bacilli</taxon>
        <taxon>Bacillales</taxon>
        <taxon>Paenibacillaceae</taxon>
        <taxon>Paenibacillus</taxon>
    </lineage>
</organism>